<evidence type="ECO:0000313" key="3">
    <source>
        <dbReference type="Proteomes" id="UP001632037"/>
    </source>
</evidence>
<evidence type="ECO:0000256" key="1">
    <source>
        <dbReference type="SAM" id="MobiDB-lite"/>
    </source>
</evidence>
<evidence type="ECO:0000313" key="2">
    <source>
        <dbReference type="EMBL" id="KAL3668457.1"/>
    </source>
</evidence>
<dbReference type="AlphaFoldDB" id="A0ABD3FPX2"/>
<feature type="compositionally biased region" description="Low complexity" evidence="1">
    <location>
        <begin position="115"/>
        <end position="131"/>
    </location>
</feature>
<accession>A0ABD3FPX2</accession>
<organism evidence="2 3">
    <name type="scientific">Phytophthora oleae</name>
    <dbReference type="NCBI Taxonomy" id="2107226"/>
    <lineage>
        <taxon>Eukaryota</taxon>
        <taxon>Sar</taxon>
        <taxon>Stramenopiles</taxon>
        <taxon>Oomycota</taxon>
        <taxon>Peronosporomycetes</taxon>
        <taxon>Peronosporales</taxon>
        <taxon>Peronosporaceae</taxon>
        <taxon>Phytophthora</taxon>
    </lineage>
</organism>
<keyword evidence="3" id="KW-1185">Reference proteome</keyword>
<feature type="region of interest" description="Disordered" evidence="1">
    <location>
        <begin position="115"/>
        <end position="165"/>
    </location>
</feature>
<proteinExistence type="predicted"/>
<dbReference type="EMBL" id="JBIMZQ010000011">
    <property type="protein sequence ID" value="KAL3668457.1"/>
    <property type="molecule type" value="Genomic_DNA"/>
</dbReference>
<dbReference type="Proteomes" id="UP001632037">
    <property type="component" value="Unassembled WGS sequence"/>
</dbReference>
<name>A0ABD3FPX2_9STRA</name>
<comment type="caution">
    <text evidence="2">The sequence shown here is derived from an EMBL/GenBank/DDBJ whole genome shotgun (WGS) entry which is preliminary data.</text>
</comment>
<sequence>MKRSVTRHGAVISRWVGQIMTISSFMTREDAVQGYEEQRQNMAENAAGFNKLRQLAAIREEEQRQEDKRVLKEALAQCHPRLTTMKVSTMPPVPPVVNAARGIPRSLAKSIAAASSSPAASPAPSEAGASPLKVTRASKKQKLEGSSSSSVVKKQKIEASSSSAASTSAAGNRSYLKLRRVIQTRLCRHLKGQQVCVLANPEHRDDVRWKASGRLEAGKVYHLGKKKQMSFADFVRDKLGRPVSACMHMFLVKTRESIDDHLKVCDAFSDKERELGYPQLMRNKKTSRRR</sequence>
<protein>
    <recommendedName>
        <fullName evidence="4">Kinesin motor domain-containing protein</fullName>
    </recommendedName>
</protein>
<reference evidence="2 3" key="1">
    <citation type="submission" date="2024-09" db="EMBL/GenBank/DDBJ databases">
        <title>Genome sequencing and assembly of Phytophthora oleae, isolate VK10A, causative agent of rot of olive drupes.</title>
        <authorList>
            <person name="Conti Taguali S."/>
            <person name="Riolo M."/>
            <person name="La Spada F."/>
            <person name="Cacciola S.O."/>
            <person name="Dionisio G."/>
        </authorList>
    </citation>
    <scope>NUCLEOTIDE SEQUENCE [LARGE SCALE GENOMIC DNA]</scope>
    <source>
        <strain evidence="2 3">VK10A</strain>
    </source>
</reference>
<evidence type="ECO:0008006" key="4">
    <source>
        <dbReference type="Google" id="ProtNLM"/>
    </source>
</evidence>
<gene>
    <name evidence="2" type="ORF">V7S43_006540</name>
</gene>